<dbReference type="InterPro" id="IPR016187">
    <property type="entry name" value="CTDL_fold"/>
</dbReference>
<dbReference type="STRING" id="299467.A0A443RYM1"/>
<evidence type="ECO:0000259" key="1">
    <source>
        <dbReference type="PROSITE" id="PS50041"/>
    </source>
</evidence>
<dbReference type="EMBL" id="NCKV01018576">
    <property type="protein sequence ID" value="RWS20285.1"/>
    <property type="molecule type" value="Genomic_DNA"/>
</dbReference>
<proteinExistence type="predicted"/>
<dbReference type="Proteomes" id="UP000288716">
    <property type="component" value="Unassembled WGS sequence"/>
</dbReference>
<organism evidence="2 3">
    <name type="scientific">Leptotrombidium deliense</name>
    <dbReference type="NCBI Taxonomy" id="299467"/>
    <lineage>
        <taxon>Eukaryota</taxon>
        <taxon>Metazoa</taxon>
        <taxon>Ecdysozoa</taxon>
        <taxon>Arthropoda</taxon>
        <taxon>Chelicerata</taxon>
        <taxon>Arachnida</taxon>
        <taxon>Acari</taxon>
        <taxon>Acariformes</taxon>
        <taxon>Trombidiformes</taxon>
        <taxon>Prostigmata</taxon>
        <taxon>Anystina</taxon>
        <taxon>Parasitengona</taxon>
        <taxon>Trombiculoidea</taxon>
        <taxon>Trombiculidae</taxon>
        <taxon>Leptotrombidium</taxon>
    </lineage>
</organism>
<dbReference type="PROSITE" id="PS50041">
    <property type="entry name" value="C_TYPE_LECTIN_2"/>
    <property type="match status" value="1"/>
</dbReference>
<dbReference type="GO" id="GO:0030246">
    <property type="term" value="F:carbohydrate binding"/>
    <property type="evidence" value="ECO:0007669"/>
    <property type="project" value="UniProtKB-KW"/>
</dbReference>
<dbReference type="VEuPathDB" id="VectorBase:LDEU011755"/>
<gene>
    <name evidence="2" type="ORF">B4U80_12113</name>
</gene>
<keyword evidence="3" id="KW-1185">Reference proteome</keyword>
<comment type="caution">
    <text evidence="2">The sequence shown here is derived from an EMBL/GenBank/DDBJ whole genome shotgun (WGS) entry which is preliminary data.</text>
</comment>
<dbReference type="SUPFAM" id="SSF56436">
    <property type="entry name" value="C-type lectin-like"/>
    <property type="match status" value="1"/>
</dbReference>
<evidence type="ECO:0000313" key="2">
    <source>
        <dbReference type="EMBL" id="RWS20285.1"/>
    </source>
</evidence>
<dbReference type="AlphaFoldDB" id="A0A443RYM1"/>
<sequence>MESKFLECPEPWIRWNDKCYKTDDLRTTLKERIEICTSLNSYVLMIDSDEENEFIEQQFTGRYWLGAMRDLGTKMFLKLKKGEAVWFTKWRKGEPNNYQGIENCIVFDHGKWNDLNCYMKSKGICEKSSQS</sequence>
<dbReference type="InterPro" id="IPR016186">
    <property type="entry name" value="C-type_lectin-like/link_sf"/>
</dbReference>
<keyword evidence="2" id="KW-0430">Lectin</keyword>
<name>A0A443RYM1_9ACAR</name>
<dbReference type="InterPro" id="IPR050111">
    <property type="entry name" value="C-type_lectin/snaclec_domain"/>
</dbReference>
<dbReference type="InterPro" id="IPR001304">
    <property type="entry name" value="C-type_lectin-like"/>
</dbReference>
<dbReference type="SMART" id="SM00034">
    <property type="entry name" value="CLECT"/>
    <property type="match status" value="1"/>
</dbReference>
<dbReference type="PANTHER" id="PTHR22803">
    <property type="entry name" value="MANNOSE, PHOSPHOLIPASE, LECTIN RECEPTOR RELATED"/>
    <property type="match status" value="1"/>
</dbReference>
<accession>A0A443RYM1</accession>
<evidence type="ECO:0000313" key="3">
    <source>
        <dbReference type="Proteomes" id="UP000288716"/>
    </source>
</evidence>
<protein>
    <submittedName>
        <fullName evidence="2">C-type lectin domain family 4 member G-like protein</fullName>
    </submittedName>
</protein>
<dbReference type="Gene3D" id="3.10.100.10">
    <property type="entry name" value="Mannose-Binding Protein A, subunit A"/>
    <property type="match status" value="1"/>
</dbReference>
<dbReference type="Pfam" id="PF00059">
    <property type="entry name" value="Lectin_C"/>
    <property type="match status" value="1"/>
</dbReference>
<dbReference type="OrthoDB" id="7357196at2759"/>
<feature type="domain" description="C-type lectin" evidence="1">
    <location>
        <begin position="15"/>
        <end position="126"/>
    </location>
</feature>
<dbReference type="CDD" id="cd00037">
    <property type="entry name" value="CLECT"/>
    <property type="match status" value="1"/>
</dbReference>
<reference evidence="2 3" key="1">
    <citation type="journal article" date="2018" name="Gigascience">
        <title>Genomes of trombidid mites reveal novel predicted allergens and laterally-transferred genes associated with secondary metabolism.</title>
        <authorList>
            <person name="Dong X."/>
            <person name="Chaisiri K."/>
            <person name="Xia D."/>
            <person name="Armstrong S.D."/>
            <person name="Fang Y."/>
            <person name="Donnelly M.J."/>
            <person name="Kadowaki T."/>
            <person name="McGarry J.W."/>
            <person name="Darby A.C."/>
            <person name="Makepeace B.L."/>
        </authorList>
    </citation>
    <scope>NUCLEOTIDE SEQUENCE [LARGE SCALE GENOMIC DNA]</scope>
    <source>
        <strain evidence="2">UoL-UT</strain>
    </source>
</reference>